<feature type="transmembrane region" description="Helical" evidence="1">
    <location>
        <begin position="6"/>
        <end position="25"/>
    </location>
</feature>
<protein>
    <submittedName>
        <fullName evidence="2">Uncharacterized protein</fullName>
    </submittedName>
</protein>
<dbReference type="RefSeq" id="WP_182091152.1">
    <property type="nucleotide sequence ID" value="NZ_CP059540.1"/>
</dbReference>
<name>A0A7D7SE87_PLAMR</name>
<dbReference type="Proteomes" id="UP000514716">
    <property type="component" value="Chromosome"/>
</dbReference>
<accession>A0A7D7SE87</accession>
<dbReference type="KEGG" id="pdec:H1Q58_08255"/>
<dbReference type="AlphaFoldDB" id="A0A7D7SE87"/>
<evidence type="ECO:0000256" key="1">
    <source>
        <dbReference type="SAM" id="Phobius"/>
    </source>
</evidence>
<evidence type="ECO:0000313" key="3">
    <source>
        <dbReference type="Proteomes" id="UP000514716"/>
    </source>
</evidence>
<keyword evidence="3" id="KW-1185">Reference proteome</keyword>
<dbReference type="EMBL" id="CP059540">
    <property type="protein sequence ID" value="QMT15985.1"/>
    <property type="molecule type" value="Genomic_DNA"/>
</dbReference>
<reference evidence="2 3" key="1">
    <citation type="submission" date="2020-07" db="EMBL/GenBank/DDBJ databases">
        <title>Screening of a cold-adapted Planococcus bacterium producing protease in traditional shrimp paste and protease identification by genome sequencing.</title>
        <authorList>
            <person name="Gao R."/>
            <person name="Leng W."/>
            <person name="Chu Q."/>
            <person name="Wu X."/>
            <person name="Liu H."/>
            <person name="Li X."/>
        </authorList>
    </citation>
    <scope>NUCLEOTIDE SEQUENCE [LARGE SCALE GENOMIC DNA]</scope>
    <source>
        <strain evidence="2 3">XJ11</strain>
    </source>
</reference>
<proteinExistence type="predicted"/>
<keyword evidence="1" id="KW-0812">Transmembrane</keyword>
<keyword evidence="1" id="KW-0472">Membrane</keyword>
<sequence length="50" mass="5715">MAIIVGIGWLIILCTFIVFFAAGAISQHEKKGMAKDREDPYSYLFDIYEE</sequence>
<evidence type="ECO:0000313" key="2">
    <source>
        <dbReference type="EMBL" id="QMT15985.1"/>
    </source>
</evidence>
<gene>
    <name evidence="2" type="ORF">H1Q58_08255</name>
</gene>
<organism evidence="2 3">
    <name type="scientific">Planococcus maritimus</name>
    <dbReference type="NCBI Taxonomy" id="192421"/>
    <lineage>
        <taxon>Bacteria</taxon>
        <taxon>Bacillati</taxon>
        <taxon>Bacillota</taxon>
        <taxon>Bacilli</taxon>
        <taxon>Bacillales</taxon>
        <taxon>Caryophanaceae</taxon>
        <taxon>Planococcus</taxon>
    </lineage>
</organism>
<keyword evidence="1" id="KW-1133">Transmembrane helix</keyword>